<keyword evidence="8 13" id="KW-0472">Membrane</keyword>
<dbReference type="GO" id="GO:0006935">
    <property type="term" value="P:chemotaxis"/>
    <property type="evidence" value="ECO:0007669"/>
    <property type="project" value="UniProtKB-KW"/>
</dbReference>
<feature type="transmembrane region" description="Helical" evidence="13">
    <location>
        <begin position="213"/>
        <end position="236"/>
    </location>
</feature>
<dbReference type="GO" id="GO:0004888">
    <property type="term" value="F:transmembrane signaling receptor activity"/>
    <property type="evidence" value="ECO:0007669"/>
    <property type="project" value="InterPro"/>
</dbReference>
<evidence type="ECO:0000259" key="15">
    <source>
        <dbReference type="PROSITE" id="PS50885"/>
    </source>
</evidence>
<evidence type="ECO:0000256" key="5">
    <source>
        <dbReference type="ARBA" id="ARBA00022519"/>
    </source>
</evidence>
<evidence type="ECO:0000313" key="19">
    <source>
        <dbReference type="Proteomes" id="UP000783934"/>
    </source>
</evidence>
<keyword evidence="3" id="KW-0488">Methylation</keyword>
<dbReference type="SUPFAM" id="SSF58104">
    <property type="entry name" value="Methyl-accepting chemotaxis protein (MCP) signaling domain"/>
    <property type="match status" value="1"/>
</dbReference>
<accession>A0A9D2VHB6</accession>
<evidence type="ECO:0000313" key="16">
    <source>
        <dbReference type="EMBL" id="HJH24599.1"/>
    </source>
</evidence>
<dbReference type="CDD" id="cd06225">
    <property type="entry name" value="HAMP"/>
    <property type="match status" value="1"/>
</dbReference>
<evidence type="ECO:0000256" key="11">
    <source>
        <dbReference type="PROSITE-ProRule" id="PRU00284"/>
    </source>
</evidence>
<dbReference type="Pfam" id="PF00672">
    <property type="entry name" value="HAMP"/>
    <property type="match status" value="1"/>
</dbReference>
<evidence type="ECO:0000256" key="6">
    <source>
        <dbReference type="ARBA" id="ARBA00022692"/>
    </source>
</evidence>
<keyword evidence="6 13" id="KW-0812">Transmembrane</keyword>
<dbReference type="InterPro" id="IPR003660">
    <property type="entry name" value="HAMP_dom"/>
</dbReference>
<evidence type="ECO:0000256" key="7">
    <source>
        <dbReference type="ARBA" id="ARBA00022989"/>
    </source>
</evidence>
<dbReference type="SMART" id="SM00283">
    <property type="entry name" value="MA"/>
    <property type="match status" value="1"/>
</dbReference>
<evidence type="ECO:0000256" key="2">
    <source>
        <dbReference type="ARBA" id="ARBA00022475"/>
    </source>
</evidence>
<evidence type="ECO:0000256" key="13">
    <source>
        <dbReference type="SAM" id="Phobius"/>
    </source>
</evidence>
<evidence type="ECO:0000313" key="17">
    <source>
        <dbReference type="EMBL" id="NJB65986.1"/>
    </source>
</evidence>
<dbReference type="SMART" id="SM00304">
    <property type="entry name" value="HAMP"/>
    <property type="match status" value="1"/>
</dbReference>
<dbReference type="RefSeq" id="WP_167661896.1">
    <property type="nucleotide sequence ID" value="NZ_BMCQ01000005.1"/>
</dbReference>
<reference evidence="16" key="2">
    <citation type="journal article" date="2021" name="PeerJ">
        <title>Extensive microbial diversity within the chicken gut microbiome revealed by metagenomics and culture.</title>
        <authorList>
            <person name="Gilroy R."/>
            <person name="Ravi A."/>
            <person name="Getino M."/>
            <person name="Pursley I."/>
            <person name="Horton D.L."/>
            <person name="Alikhan N.F."/>
            <person name="Baker D."/>
            <person name="Gharbi K."/>
            <person name="Hall N."/>
            <person name="Watson M."/>
            <person name="Adriaenssens E.M."/>
            <person name="Foster-Nyarko E."/>
            <person name="Jarju S."/>
            <person name="Secka A."/>
            <person name="Antonio M."/>
            <person name="Oren A."/>
            <person name="Chaudhuri R.R."/>
            <person name="La Ragione R."/>
            <person name="Hildebrand F."/>
            <person name="Pallen M.J."/>
        </authorList>
    </citation>
    <scope>NUCLEOTIDE SEQUENCE</scope>
    <source>
        <strain evidence="16">CHK175-13533</strain>
    </source>
</reference>
<evidence type="ECO:0000256" key="3">
    <source>
        <dbReference type="ARBA" id="ARBA00022481"/>
    </source>
</evidence>
<sequence length="572" mass="61543">MNLANLKVRTSLILVLLFFIFALIGGAALGILSLKQNNYALQQIMQHQRAMVMLNAAIDSYKDGQNYLGRALASYAQNIGANDYTTSSSWVEDGAGTAKSLDISTTHLLEQARAQFNGSEQRFERYKELGQEIPDLGEDFGRIVVAYDALMAEGVPPLFDHLLKGDTTGFNHHLMGVTHQLENEVTSLVMQLSIQQQDVVEGHASREEKQYGFVLKLVGVGMVAAALISALAYWFLNRMVLAPLRRIDDHFAQIAQGNLTDAISVTSTNELGIVFQGLHAMQTELRRMVLSVREGVDSIRLHATEIHAGTDDLSSRSTQQAAALQQTAASMDELASTVRQNTDNAQQASGVAEQSAKVAQEGGGAVSSVVRTMEDISAGSAKISDIVSVIDSIAFQTNILALNAAVEAARAGEQGRGFAVVAGEVRSLAQRSAQAAREINELITQSQEQVEKGVLQVGHAGKVVGEVVQAVSGVSVLMTEISEASHEQSMGIDQVNRAVIEMDAVVQQNAQLVENTALSVEALEDEARRLTQLVAAFRVSAQDAIVSPQHIAPEDESTHYYAGGSTPYLLES</sequence>
<dbReference type="Proteomes" id="UP000700248">
    <property type="component" value="Unassembled WGS sequence"/>
</dbReference>
<feature type="transmembrane region" description="Helical" evidence="13">
    <location>
        <begin position="12"/>
        <end position="34"/>
    </location>
</feature>
<name>A0A9D2VHB6_9BURK</name>
<protein>
    <submittedName>
        <fullName evidence="16">Methyl-accepting chemotaxis protein</fullName>
    </submittedName>
</protein>
<dbReference type="GO" id="GO:0005886">
    <property type="term" value="C:plasma membrane"/>
    <property type="evidence" value="ECO:0007669"/>
    <property type="project" value="UniProtKB-SubCell"/>
</dbReference>
<feature type="domain" description="HAMP" evidence="15">
    <location>
        <begin position="238"/>
        <end position="290"/>
    </location>
</feature>
<dbReference type="EMBL" id="JAATIZ010000004">
    <property type="protein sequence ID" value="NJB65986.1"/>
    <property type="molecule type" value="Genomic_DNA"/>
</dbReference>
<evidence type="ECO:0000256" key="8">
    <source>
        <dbReference type="ARBA" id="ARBA00023136"/>
    </source>
</evidence>
<keyword evidence="9 11" id="KW-0807">Transducer</keyword>
<dbReference type="PRINTS" id="PR00260">
    <property type="entry name" value="CHEMTRNSDUCR"/>
</dbReference>
<dbReference type="Pfam" id="PF02203">
    <property type="entry name" value="TarH"/>
    <property type="match status" value="1"/>
</dbReference>
<evidence type="ECO:0000259" key="14">
    <source>
        <dbReference type="PROSITE" id="PS50111"/>
    </source>
</evidence>
<dbReference type="Pfam" id="PF00015">
    <property type="entry name" value="MCPsignal"/>
    <property type="match status" value="1"/>
</dbReference>
<dbReference type="Proteomes" id="UP000783934">
    <property type="component" value="Unassembled WGS sequence"/>
</dbReference>
<dbReference type="InterPro" id="IPR003122">
    <property type="entry name" value="Tar_rcpt_lig-bd"/>
</dbReference>
<comment type="caution">
    <text evidence="16">The sequence shown here is derived from an EMBL/GenBank/DDBJ whole genome shotgun (WGS) entry which is preliminary data.</text>
</comment>
<keyword evidence="2" id="KW-1003">Cell membrane</keyword>
<evidence type="ECO:0000256" key="9">
    <source>
        <dbReference type="ARBA" id="ARBA00023224"/>
    </source>
</evidence>
<evidence type="ECO:0000256" key="12">
    <source>
        <dbReference type="SAM" id="Coils"/>
    </source>
</evidence>
<keyword evidence="5" id="KW-0997">Cell inner membrane</keyword>
<dbReference type="AlphaFoldDB" id="A0A9D2VHB6"/>
<comment type="subcellular location">
    <subcellularLocation>
        <location evidence="1">Cell inner membrane</location>
        <topology evidence="1">Multi-pass membrane protein</topology>
    </subcellularLocation>
</comment>
<evidence type="ECO:0000256" key="4">
    <source>
        <dbReference type="ARBA" id="ARBA00022500"/>
    </source>
</evidence>
<evidence type="ECO:0000313" key="18">
    <source>
        <dbReference type="Proteomes" id="UP000700248"/>
    </source>
</evidence>
<dbReference type="InterPro" id="IPR004090">
    <property type="entry name" value="Chemotax_Me-accpt_rcpt"/>
</dbReference>
<comment type="similarity">
    <text evidence="10">Belongs to the methyl-accepting chemotaxis (MCP) protein family.</text>
</comment>
<dbReference type="EMBL" id="DYTQ01000098">
    <property type="protein sequence ID" value="HJH24599.1"/>
    <property type="molecule type" value="Genomic_DNA"/>
</dbReference>
<dbReference type="PROSITE" id="PS50885">
    <property type="entry name" value="HAMP"/>
    <property type="match status" value="1"/>
</dbReference>
<proteinExistence type="inferred from homology"/>
<dbReference type="PANTHER" id="PTHR43531:SF14">
    <property type="entry name" value="METHYL-ACCEPTING CHEMOTAXIS PROTEIN I-RELATED"/>
    <property type="match status" value="1"/>
</dbReference>
<dbReference type="Gene3D" id="1.10.287.950">
    <property type="entry name" value="Methyl-accepting chemotaxis protein"/>
    <property type="match status" value="1"/>
</dbReference>
<dbReference type="CDD" id="cd11386">
    <property type="entry name" value="MCP_signal"/>
    <property type="match status" value="1"/>
</dbReference>
<feature type="coiled-coil region" evidence="12">
    <location>
        <begin position="513"/>
        <end position="540"/>
    </location>
</feature>
<dbReference type="FunFam" id="1.10.287.950:FF:000001">
    <property type="entry name" value="Methyl-accepting chemotaxis sensory transducer"/>
    <property type="match status" value="1"/>
</dbReference>
<reference evidence="17 19" key="1">
    <citation type="submission" date="2020-03" db="EMBL/GenBank/DDBJ databases">
        <title>Genomic Encyclopedia of Type Strains, Phase IV (KMG-IV): sequencing the most valuable type-strain genomes for metagenomic binning, comparative biology and taxonomic classification.</title>
        <authorList>
            <person name="Goeker M."/>
        </authorList>
    </citation>
    <scope>NUCLEOTIDE SEQUENCE [LARGE SCALE GENOMIC DNA]</scope>
    <source>
        <strain evidence="17 19">DSM 26613</strain>
    </source>
</reference>
<keyword evidence="12" id="KW-0175">Coiled coil</keyword>
<feature type="domain" description="Methyl-accepting transducer" evidence="14">
    <location>
        <begin position="295"/>
        <end position="524"/>
    </location>
</feature>
<evidence type="ECO:0000256" key="1">
    <source>
        <dbReference type="ARBA" id="ARBA00004429"/>
    </source>
</evidence>
<reference evidence="16" key="3">
    <citation type="submission" date="2021-09" db="EMBL/GenBank/DDBJ databases">
        <authorList>
            <person name="Gilroy R."/>
        </authorList>
    </citation>
    <scope>NUCLEOTIDE SEQUENCE</scope>
    <source>
        <strain evidence="16">CHK175-13533</strain>
    </source>
</reference>
<dbReference type="PANTHER" id="PTHR43531">
    <property type="entry name" value="PROTEIN ICFG"/>
    <property type="match status" value="1"/>
</dbReference>
<dbReference type="PROSITE" id="PS50111">
    <property type="entry name" value="CHEMOTAXIS_TRANSDUC_2"/>
    <property type="match status" value="1"/>
</dbReference>
<organism evidence="16 18">
    <name type="scientific">Paenalcaligenes hominis</name>
    <dbReference type="NCBI Taxonomy" id="643674"/>
    <lineage>
        <taxon>Bacteria</taxon>
        <taxon>Pseudomonadati</taxon>
        <taxon>Pseudomonadota</taxon>
        <taxon>Betaproteobacteria</taxon>
        <taxon>Burkholderiales</taxon>
        <taxon>Alcaligenaceae</taxon>
        <taxon>Paenalcaligenes</taxon>
    </lineage>
</organism>
<keyword evidence="7 13" id="KW-1133">Transmembrane helix</keyword>
<dbReference type="InterPro" id="IPR051310">
    <property type="entry name" value="MCP_chemotaxis"/>
</dbReference>
<evidence type="ECO:0000256" key="10">
    <source>
        <dbReference type="ARBA" id="ARBA00029447"/>
    </source>
</evidence>
<keyword evidence="19" id="KW-1185">Reference proteome</keyword>
<dbReference type="GO" id="GO:0007165">
    <property type="term" value="P:signal transduction"/>
    <property type="evidence" value="ECO:0007669"/>
    <property type="project" value="UniProtKB-KW"/>
</dbReference>
<gene>
    <name evidence="17" type="ORF">GGR41_002241</name>
    <name evidence="16" type="ORF">K8U84_08615</name>
</gene>
<keyword evidence="4" id="KW-0145">Chemotaxis</keyword>
<dbReference type="InterPro" id="IPR004089">
    <property type="entry name" value="MCPsignal_dom"/>
</dbReference>